<dbReference type="AlphaFoldDB" id="A0AAV4UJ95"/>
<accession>A0AAV4UJ95</accession>
<dbReference type="EMBL" id="BPLQ01011447">
    <property type="protein sequence ID" value="GIY57910.1"/>
    <property type="molecule type" value="Genomic_DNA"/>
</dbReference>
<gene>
    <name evidence="1" type="ORF">CDAR_61461</name>
</gene>
<keyword evidence="2" id="KW-1185">Reference proteome</keyword>
<sequence length="165" mass="19100">MQSRRAHLFLLIKRRTAVPCIRFSLNRQKEIFSVPRKHRTALIEFEKAEEYTITQVSQVTVGTSRNVKLHSSLFFTRKCNPVVRVLQAHLVKEWWAKWAVKYIVLCSSWGKDTESPNADLRHSRSKMAAFTSVSMATVPLCAFTFPAKNRNEGRLARIQNKTLPR</sequence>
<reference evidence="1 2" key="1">
    <citation type="submission" date="2021-06" db="EMBL/GenBank/DDBJ databases">
        <title>Caerostris darwini draft genome.</title>
        <authorList>
            <person name="Kono N."/>
            <person name="Arakawa K."/>
        </authorList>
    </citation>
    <scope>NUCLEOTIDE SEQUENCE [LARGE SCALE GENOMIC DNA]</scope>
</reference>
<proteinExistence type="predicted"/>
<dbReference type="Proteomes" id="UP001054837">
    <property type="component" value="Unassembled WGS sequence"/>
</dbReference>
<protein>
    <submittedName>
        <fullName evidence="1">Uncharacterized protein</fullName>
    </submittedName>
</protein>
<name>A0AAV4UJ95_9ARAC</name>
<evidence type="ECO:0000313" key="1">
    <source>
        <dbReference type="EMBL" id="GIY57910.1"/>
    </source>
</evidence>
<evidence type="ECO:0000313" key="2">
    <source>
        <dbReference type="Proteomes" id="UP001054837"/>
    </source>
</evidence>
<comment type="caution">
    <text evidence="1">The sequence shown here is derived from an EMBL/GenBank/DDBJ whole genome shotgun (WGS) entry which is preliminary data.</text>
</comment>
<organism evidence="1 2">
    <name type="scientific">Caerostris darwini</name>
    <dbReference type="NCBI Taxonomy" id="1538125"/>
    <lineage>
        <taxon>Eukaryota</taxon>
        <taxon>Metazoa</taxon>
        <taxon>Ecdysozoa</taxon>
        <taxon>Arthropoda</taxon>
        <taxon>Chelicerata</taxon>
        <taxon>Arachnida</taxon>
        <taxon>Araneae</taxon>
        <taxon>Araneomorphae</taxon>
        <taxon>Entelegynae</taxon>
        <taxon>Araneoidea</taxon>
        <taxon>Araneidae</taxon>
        <taxon>Caerostris</taxon>
    </lineage>
</organism>